<proteinExistence type="inferred from homology"/>
<protein>
    <recommendedName>
        <fullName evidence="11">AEC family transporter</fullName>
    </recommendedName>
</protein>
<dbReference type="PANTHER" id="PTHR36838">
    <property type="entry name" value="AUXIN EFFLUX CARRIER FAMILY PROTEIN"/>
    <property type="match status" value="1"/>
</dbReference>
<feature type="transmembrane region" description="Helical" evidence="8">
    <location>
        <begin position="161"/>
        <end position="183"/>
    </location>
</feature>
<dbReference type="OrthoDB" id="9805563at2"/>
<dbReference type="GO" id="GO:0055085">
    <property type="term" value="P:transmembrane transport"/>
    <property type="evidence" value="ECO:0007669"/>
    <property type="project" value="InterPro"/>
</dbReference>
<dbReference type="InterPro" id="IPR038770">
    <property type="entry name" value="Na+/solute_symporter_sf"/>
</dbReference>
<dbReference type="Proteomes" id="UP000242763">
    <property type="component" value="Unassembled WGS sequence"/>
</dbReference>
<evidence type="ECO:0000256" key="3">
    <source>
        <dbReference type="ARBA" id="ARBA00022448"/>
    </source>
</evidence>
<keyword evidence="3" id="KW-0813">Transport</keyword>
<dbReference type="GO" id="GO:0005886">
    <property type="term" value="C:plasma membrane"/>
    <property type="evidence" value="ECO:0007669"/>
    <property type="project" value="UniProtKB-SubCell"/>
</dbReference>
<evidence type="ECO:0000313" key="10">
    <source>
        <dbReference type="Proteomes" id="UP000242763"/>
    </source>
</evidence>
<reference evidence="10" key="1">
    <citation type="submission" date="2016-10" db="EMBL/GenBank/DDBJ databases">
        <authorList>
            <person name="Varghese N."/>
            <person name="Submissions S."/>
        </authorList>
    </citation>
    <scope>NUCLEOTIDE SEQUENCE [LARGE SCALE GENOMIC DNA]</scope>
    <source>
        <strain evidence="10">DSM 21857</strain>
    </source>
</reference>
<evidence type="ECO:0000256" key="4">
    <source>
        <dbReference type="ARBA" id="ARBA00022475"/>
    </source>
</evidence>
<comment type="similarity">
    <text evidence="2">Belongs to the auxin efflux carrier (TC 2.A.69) family.</text>
</comment>
<dbReference type="STRING" id="1121003.SAMN03080618_01094"/>
<feature type="transmembrane region" description="Helical" evidence="8">
    <location>
        <begin position="126"/>
        <end position="149"/>
    </location>
</feature>
<accession>A0A1I3K8E2</accession>
<evidence type="ECO:0008006" key="11">
    <source>
        <dbReference type="Google" id="ProtNLM"/>
    </source>
</evidence>
<evidence type="ECO:0000256" key="2">
    <source>
        <dbReference type="ARBA" id="ARBA00010145"/>
    </source>
</evidence>
<feature type="transmembrane region" description="Helical" evidence="8">
    <location>
        <begin position="67"/>
        <end position="87"/>
    </location>
</feature>
<keyword evidence="6 8" id="KW-1133">Transmembrane helix</keyword>
<keyword evidence="4" id="KW-1003">Cell membrane</keyword>
<keyword evidence="7 8" id="KW-0472">Membrane</keyword>
<dbReference type="RefSeq" id="WP_091519589.1">
    <property type="nucleotide sequence ID" value="NZ_FORF01000005.1"/>
</dbReference>
<name>A0A1I3K8E2_9HYPH</name>
<feature type="transmembrane region" description="Helical" evidence="8">
    <location>
        <begin position="255"/>
        <end position="274"/>
    </location>
</feature>
<organism evidence="9 10">
    <name type="scientific">Aquamicrobium aerolatum DSM 21857</name>
    <dbReference type="NCBI Taxonomy" id="1121003"/>
    <lineage>
        <taxon>Bacteria</taxon>
        <taxon>Pseudomonadati</taxon>
        <taxon>Pseudomonadota</taxon>
        <taxon>Alphaproteobacteria</taxon>
        <taxon>Hyphomicrobiales</taxon>
        <taxon>Phyllobacteriaceae</taxon>
        <taxon>Aerobium</taxon>
    </lineage>
</organism>
<evidence type="ECO:0000256" key="8">
    <source>
        <dbReference type="SAM" id="Phobius"/>
    </source>
</evidence>
<comment type="subcellular location">
    <subcellularLocation>
        <location evidence="1">Cell membrane</location>
        <topology evidence="1">Multi-pass membrane protein</topology>
    </subcellularLocation>
</comment>
<evidence type="ECO:0000313" key="9">
    <source>
        <dbReference type="EMBL" id="SFI68761.1"/>
    </source>
</evidence>
<feature type="transmembrane region" description="Helical" evidence="8">
    <location>
        <begin position="226"/>
        <end position="249"/>
    </location>
</feature>
<dbReference type="EMBL" id="FORF01000005">
    <property type="protein sequence ID" value="SFI68761.1"/>
    <property type="molecule type" value="Genomic_DNA"/>
</dbReference>
<evidence type="ECO:0000256" key="5">
    <source>
        <dbReference type="ARBA" id="ARBA00022692"/>
    </source>
</evidence>
<gene>
    <name evidence="9" type="ORF">SAMN03080618_01094</name>
</gene>
<sequence>MTIIFESILPVFLLIVAGFALRRTPVIAETAWPGMEQISYWFLYPSLLFVTIYNADFSGLKLDAMLLALLLSICLMMALTGILWPLLRGGGAIKVSEFSSVFQTSIRWNGFIALPIAQKIFAPEGAAVVALAMAGIIVPINVVVIYVVMRFADRNVSIGRTILRVALNPLVIAVSAALLFRLLPFGLYQPLNETLKLVGNAALGLGLIAIGASLRPADLTTLRLAVWVPVIMKLIVFPVLLITIAMMLGVSGNQLAYLALCAAVPTAMNGYMLARQLGGDAQLYATVATLQTVLAFFTIPIVLAMVAQLSSG</sequence>
<feature type="transmembrane region" description="Helical" evidence="8">
    <location>
        <begin position="283"/>
        <end position="307"/>
    </location>
</feature>
<dbReference type="AlphaFoldDB" id="A0A1I3K8E2"/>
<dbReference type="PANTHER" id="PTHR36838:SF4">
    <property type="entry name" value="AUXIN EFFLUX CARRIER FAMILY PROTEIN"/>
    <property type="match status" value="1"/>
</dbReference>
<evidence type="ECO:0000256" key="7">
    <source>
        <dbReference type="ARBA" id="ARBA00023136"/>
    </source>
</evidence>
<dbReference type="Gene3D" id="1.20.1530.20">
    <property type="match status" value="1"/>
</dbReference>
<keyword evidence="5 8" id="KW-0812">Transmembrane</keyword>
<feature type="transmembrane region" description="Helical" evidence="8">
    <location>
        <begin position="38"/>
        <end position="55"/>
    </location>
</feature>
<dbReference type="Pfam" id="PF03547">
    <property type="entry name" value="Mem_trans"/>
    <property type="match status" value="1"/>
</dbReference>
<feature type="transmembrane region" description="Helical" evidence="8">
    <location>
        <begin position="195"/>
        <end position="214"/>
    </location>
</feature>
<evidence type="ECO:0000256" key="6">
    <source>
        <dbReference type="ARBA" id="ARBA00022989"/>
    </source>
</evidence>
<evidence type="ECO:0000256" key="1">
    <source>
        <dbReference type="ARBA" id="ARBA00004651"/>
    </source>
</evidence>
<keyword evidence="10" id="KW-1185">Reference proteome</keyword>
<dbReference type="InterPro" id="IPR004776">
    <property type="entry name" value="Mem_transp_PIN-like"/>
</dbReference>